<dbReference type="KEGG" id="luo:HHL09_00930"/>
<evidence type="ECO:0000256" key="1">
    <source>
        <dbReference type="SAM" id="Phobius"/>
    </source>
</evidence>
<accession>A0A858RC90</accession>
<name>A0A858RC90_9BACT</name>
<organism evidence="2 3">
    <name type="scientific">Luteolibacter luteus</name>
    <dbReference type="NCBI Taxonomy" id="2728835"/>
    <lineage>
        <taxon>Bacteria</taxon>
        <taxon>Pseudomonadati</taxon>
        <taxon>Verrucomicrobiota</taxon>
        <taxon>Verrucomicrobiia</taxon>
        <taxon>Verrucomicrobiales</taxon>
        <taxon>Verrucomicrobiaceae</taxon>
        <taxon>Luteolibacter</taxon>
    </lineage>
</organism>
<keyword evidence="3" id="KW-1185">Reference proteome</keyword>
<proteinExistence type="predicted"/>
<protein>
    <submittedName>
        <fullName evidence="2">Uncharacterized protein</fullName>
    </submittedName>
</protein>
<dbReference type="Proteomes" id="UP000501812">
    <property type="component" value="Chromosome"/>
</dbReference>
<gene>
    <name evidence="2" type="ORF">HHL09_00930</name>
</gene>
<feature type="transmembrane region" description="Helical" evidence="1">
    <location>
        <begin position="162"/>
        <end position="183"/>
    </location>
</feature>
<keyword evidence="1" id="KW-1133">Transmembrane helix</keyword>
<sequence length="199" mass="22805">MGPGFLRYRSFWLGAPIFLFLVWSWVDSVRYDTRANIPNGPTITQQSKLPAPVYYAAPQIFDSQPDLVVPSFDLSTMPEDRPPLPLMPYKYTPPKIVDPQLETRPISLQPTISIGNKEGALWISKWNAPLFPKEPWRRNKIAGRASWLAHFQYQGGDSAPTLWLPHWLILTAYTLPWAALVYWRHLRRRVTLLPAGTPA</sequence>
<dbReference type="RefSeq" id="WP_169452628.1">
    <property type="nucleotide sequence ID" value="NZ_CP051774.1"/>
</dbReference>
<dbReference type="EMBL" id="CP051774">
    <property type="protein sequence ID" value="QJE94407.1"/>
    <property type="molecule type" value="Genomic_DNA"/>
</dbReference>
<keyword evidence="1" id="KW-0472">Membrane</keyword>
<dbReference type="AlphaFoldDB" id="A0A858RC90"/>
<evidence type="ECO:0000313" key="2">
    <source>
        <dbReference type="EMBL" id="QJE94407.1"/>
    </source>
</evidence>
<keyword evidence="1" id="KW-0812">Transmembrane</keyword>
<evidence type="ECO:0000313" key="3">
    <source>
        <dbReference type="Proteomes" id="UP000501812"/>
    </source>
</evidence>
<reference evidence="2 3" key="1">
    <citation type="submission" date="2020-04" db="EMBL/GenBank/DDBJ databases">
        <title>Luteolibacter sp. G-1-1-1 isolated from soil.</title>
        <authorList>
            <person name="Dahal R.H."/>
        </authorList>
    </citation>
    <scope>NUCLEOTIDE SEQUENCE [LARGE SCALE GENOMIC DNA]</scope>
    <source>
        <strain evidence="2 3">G-1-1-1</strain>
    </source>
</reference>